<evidence type="ECO:0000256" key="2">
    <source>
        <dbReference type="ARBA" id="ARBA00023002"/>
    </source>
</evidence>
<protein>
    <submittedName>
        <fullName evidence="5">Aldehyde oxidase and xanthine dehydrogenase molybdopterin binding protein</fullName>
    </submittedName>
</protein>
<feature type="domain" description="Aldehyde oxidase/xanthine dehydrogenase a/b hammerhead" evidence="4">
    <location>
        <begin position="43"/>
        <end position="157"/>
    </location>
</feature>
<organism evidence="5 6">
    <name type="scientific">Natronorubrum tibetense GA33</name>
    <dbReference type="NCBI Taxonomy" id="1114856"/>
    <lineage>
        <taxon>Archaea</taxon>
        <taxon>Methanobacteriati</taxon>
        <taxon>Methanobacteriota</taxon>
        <taxon>Stenosarchaea group</taxon>
        <taxon>Halobacteria</taxon>
        <taxon>Halobacteriales</taxon>
        <taxon>Natrialbaceae</taxon>
        <taxon>Natronorubrum</taxon>
    </lineage>
</organism>
<name>L9VPA7_9EURY</name>
<dbReference type="InterPro" id="IPR000674">
    <property type="entry name" value="Ald_Oxase/Xan_DH_a/b"/>
</dbReference>
<accession>L9VPA7</accession>
<evidence type="ECO:0000313" key="5">
    <source>
        <dbReference type="EMBL" id="ELY38896.1"/>
    </source>
</evidence>
<sequence>MSDAESSDAEQGVKLDADDADGDTGETYTGSREMRREDAALLTGRAEYTDDHEPPGTVSLAFVRSEYGHADLKEIDTSAAEAIDGVLGAYTWNDIEASPSPGRLPLSGLEEDIPAHPVLATDRVRYHGQPVAAVVAEDRYRARDGVAAVDIEYKPLEAVVDPQEAATDPNAPQLFAEAPDNVATAAELGDADATDEAFAAADRTVEIELTNNRLIPSALEPRAAVAEFDSDEGFTVTMTSQSPHGHRRKLAHSLGVREGEIRVVSPHVGGGFGHKGHHHPGEAMAAWCARELERPVKWTATRSENYLEGAHGRDHRTTATLAIDDDGTIRGLSAETYANVGGYGLGSGAAMPARYGRLLSSQYAINAIHCETHTVFTNTAPIHSYRGAGRPEAIYVIERLVDVAADELGMDPAELRRRNLIPSGAFPYETPVGATYDSGDYEPAMAKALDAIGYDDLRDRFGTNWNRSSEAIENGEMDDGRLRGVGIANYVESTGGGFESGLVRVLPDGDVNVYAGTHSHGQGHETTYAQLVADALSLPLDRIHVSEGDTDAIPTGTGTFGSRSTIVGGNAVVTSAETVLSKARRIAAAELEADPERVAYDDGTFTVSGTDGPGAGESGARGDETVSFAAVAGTAYSRGLPNGLEPGLEATTFYELDGTAYTFGTHACIVAVDPATGDVELERYLAVDDCGERVNPTIVEGQVHGGVAQGIAQARYEQVAYDEDGTLLTDAMDSYGVPRAADLPPIETDATVTPSPLNALGVKGIGEAGTIAAPPAVVNAVCDALDVVHIDMPLTEERVWQAVSDERGDVIE</sequence>
<dbReference type="EMBL" id="AOHW01000040">
    <property type="protein sequence ID" value="ELY38896.1"/>
    <property type="molecule type" value="Genomic_DNA"/>
</dbReference>
<dbReference type="Pfam" id="PF01315">
    <property type="entry name" value="Ald_Xan_dh_C"/>
    <property type="match status" value="1"/>
</dbReference>
<dbReference type="GO" id="GO:0016491">
    <property type="term" value="F:oxidoreductase activity"/>
    <property type="evidence" value="ECO:0007669"/>
    <property type="project" value="UniProtKB-KW"/>
</dbReference>
<dbReference type="OrthoDB" id="57164at2157"/>
<dbReference type="Gene3D" id="3.90.1170.50">
    <property type="entry name" value="Aldehyde oxidase/xanthine dehydrogenase, a/b hammerhead"/>
    <property type="match status" value="1"/>
</dbReference>
<dbReference type="PANTHER" id="PTHR11908">
    <property type="entry name" value="XANTHINE DEHYDROGENASE"/>
    <property type="match status" value="1"/>
</dbReference>
<evidence type="ECO:0000259" key="4">
    <source>
        <dbReference type="SMART" id="SM01008"/>
    </source>
</evidence>
<dbReference type="STRING" id="1114856.GCA_000383975_04296"/>
<dbReference type="InterPro" id="IPR008274">
    <property type="entry name" value="AldOxase/xan_DH_MoCoBD1"/>
</dbReference>
<evidence type="ECO:0000313" key="6">
    <source>
        <dbReference type="Proteomes" id="UP000011599"/>
    </source>
</evidence>
<gene>
    <name evidence="5" type="ORF">C496_15932</name>
</gene>
<dbReference type="eggNOG" id="arCOG01167">
    <property type="taxonomic scope" value="Archaea"/>
</dbReference>
<dbReference type="InterPro" id="IPR037165">
    <property type="entry name" value="AldOxase/xan_DH_Mopterin-bd_sf"/>
</dbReference>
<dbReference type="SUPFAM" id="SSF54665">
    <property type="entry name" value="CO dehydrogenase molybdoprotein N-domain-like"/>
    <property type="match status" value="1"/>
</dbReference>
<dbReference type="PATRIC" id="fig|1114856.3.peg.3297"/>
<keyword evidence="2" id="KW-0560">Oxidoreductase</keyword>
<dbReference type="InterPro" id="IPR046867">
    <property type="entry name" value="AldOxase/xan_DH_MoCoBD2"/>
</dbReference>
<evidence type="ECO:0000256" key="3">
    <source>
        <dbReference type="SAM" id="MobiDB-lite"/>
    </source>
</evidence>
<dbReference type="PANTHER" id="PTHR11908:SF132">
    <property type="entry name" value="ALDEHYDE OXIDASE 1-RELATED"/>
    <property type="match status" value="1"/>
</dbReference>
<dbReference type="Gene3D" id="3.30.365.10">
    <property type="entry name" value="Aldehyde oxidase/xanthine dehydrogenase, molybdopterin binding domain"/>
    <property type="match status" value="4"/>
</dbReference>
<dbReference type="Proteomes" id="UP000011599">
    <property type="component" value="Unassembled WGS sequence"/>
</dbReference>
<dbReference type="SMART" id="SM01008">
    <property type="entry name" value="Ald_Xan_dh_C"/>
    <property type="match status" value="1"/>
</dbReference>
<keyword evidence="6" id="KW-1185">Reference proteome</keyword>
<dbReference type="AlphaFoldDB" id="L9VPA7"/>
<dbReference type="InterPro" id="IPR016208">
    <property type="entry name" value="Ald_Oxase/xanthine_DH-like"/>
</dbReference>
<reference evidence="5 6" key="1">
    <citation type="journal article" date="2014" name="PLoS Genet.">
        <title>Phylogenetically driven sequencing of extremely halophilic archaea reveals strategies for static and dynamic osmo-response.</title>
        <authorList>
            <person name="Becker E.A."/>
            <person name="Seitzer P.M."/>
            <person name="Tritt A."/>
            <person name="Larsen D."/>
            <person name="Krusor M."/>
            <person name="Yao A.I."/>
            <person name="Wu D."/>
            <person name="Madern D."/>
            <person name="Eisen J.A."/>
            <person name="Darling A.E."/>
            <person name="Facciotti M.T."/>
        </authorList>
    </citation>
    <scope>NUCLEOTIDE SEQUENCE [LARGE SCALE GENOMIC DNA]</scope>
    <source>
        <strain evidence="5 6">GA33</strain>
    </source>
</reference>
<dbReference type="InterPro" id="IPR036856">
    <property type="entry name" value="Ald_Oxase/Xan_DH_a/b_sf"/>
</dbReference>
<feature type="region of interest" description="Disordered" evidence="3">
    <location>
        <begin position="1"/>
        <end position="37"/>
    </location>
</feature>
<comment type="caution">
    <text evidence="5">The sequence shown here is derived from an EMBL/GenBank/DDBJ whole genome shotgun (WGS) entry which is preliminary data.</text>
</comment>
<evidence type="ECO:0000256" key="1">
    <source>
        <dbReference type="ARBA" id="ARBA00022505"/>
    </source>
</evidence>
<dbReference type="Pfam" id="PF20256">
    <property type="entry name" value="MoCoBD_2"/>
    <property type="match status" value="1"/>
</dbReference>
<dbReference type="RefSeq" id="WP_006091179.1">
    <property type="nucleotide sequence ID" value="NZ_AOHW01000040.1"/>
</dbReference>
<dbReference type="SUPFAM" id="SSF56003">
    <property type="entry name" value="Molybdenum cofactor-binding domain"/>
    <property type="match status" value="1"/>
</dbReference>
<keyword evidence="1" id="KW-0500">Molybdenum</keyword>
<dbReference type="GO" id="GO:0005506">
    <property type="term" value="F:iron ion binding"/>
    <property type="evidence" value="ECO:0007669"/>
    <property type="project" value="InterPro"/>
</dbReference>
<dbReference type="Pfam" id="PF02738">
    <property type="entry name" value="MoCoBD_1"/>
    <property type="match status" value="1"/>
</dbReference>
<proteinExistence type="predicted"/>